<dbReference type="AlphaFoldDB" id="A0A2X3EEY0"/>
<sequence>MAVSAGFGALFGKVRFSRIGVRLAELHNKGYRWQHEAVIAFAAPQRAFELSQEEAEEWYRGRDVYPQTAPGQDETIVTFQGVRWGLAKRVGSD</sequence>
<evidence type="ECO:0000313" key="2">
    <source>
        <dbReference type="EMBL" id="SQC42502.1"/>
    </source>
</evidence>
<dbReference type="GO" id="GO:0008168">
    <property type="term" value="F:methyltransferase activity"/>
    <property type="evidence" value="ECO:0007669"/>
    <property type="project" value="UniProtKB-KW"/>
</dbReference>
<dbReference type="Gene3D" id="3.10.450.720">
    <property type="match status" value="1"/>
</dbReference>
<dbReference type="GO" id="GO:0032259">
    <property type="term" value="P:methylation"/>
    <property type="evidence" value="ECO:0007669"/>
    <property type="project" value="UniProtKB-KW"/>
</dbReference>
<name>A0A2X3EEY0_KLEPN</name>
<keyword evidence="2" id="KW-0489">Methyltransferase</keyword>
<gene>
    <name evidence="2" type="primary">rsmF_4</name>
    <name evidence="2" type="ORF">NCTC9128_07934</name>
</gene>
<accession>A0A2X3EEY0</accession>
<evidence type="ECO:0000313" key="3">
    <source>
        <dbReference type="Proteomes" id="UP000251088"/>
    </source>
</evidence>
<proteinExistence type="predicted"/>
<dbReference type="EC" id="2.1.1.178" evidence="2"/>
<dbReference type="Proteomes" id="UP000251088">
    <property type="component" value="Unassembled WGS sequence"/>
</dbReference>
<organism evidence="2 3">
    <name type="scientific">Klebsiella pneumoniae</name>
    <dbReference type="NCBI Taxonomy" id="573"/>
    <lineage>
        <taxon>Bacteria</taxon>
        <taxon>Pseudomonadati</taxon>
        <taxon>Pseudomonadota</taxon>
        <taxon>Gammaproteobacteria</taxon>
        <taxon>Enterobacterales</taxon>
        <taxon>Enterobacteriaceae</taxon>
        <taxon>Klebsiella/Raoultella group</taxon>
        <taxon>Klebsiella</taxon>
        <taxon>Klebsiella pneumoniae complex</taxon>
    </lineage>
</organism>
<protein>
    <submittedName>
        <fullName evidence="2">Ribosomal RNA small subunit methyltransferase F</fullName>
        <ecNumber evidence="2">2.1.1.178</ecNumber>
    </submittedName>
</protein>
<reference evidence="2 3" key="1">
    <citation type="submission" date="2018-06" db="EMBL/GenBank/DDBJ databases">
        <authorList>
            <consortium name="Pathogen Informatics"/>
            <person name="Doyle S."/>
        </authorList>
    </citation>
    <scope>NUCLEOTIDE SEQUENCE [LARGE SCALE GENOMIC DNA]</scope>
    <source>
        <strain evidence="2 3">NCTC9128</strain>
    </source>
</reference>
<dbReference type="Pfam" id="PF21150">
    <property type="entry name" value="YebU_pre-PUA_dom"/>
    <property type="match status" value="1"/>
</dbReference>
<feature type="domain" description="Ribosomal RNA small subunit methyltransferase F pre-PUA" evidence="1">
    <location>
        <begin position="9"/>
        <end position="40"/>
    </location>
</feature>
<dbReference type="InterPro" id="IPR048457">
    <property type="entry name" value="YebU_pre-PUA_dom"/>
</dbReference>
<keyword evidence="2" id="KW-0808">Transferase</keyword>
<evidence type="ECO:0000259" key="1">
    <source>
        <dbReference type="Pfam" id="PF21150"/>
    </source>
</evidence>
<dbReference type="EMBL" id="UAWN01000018">
    <property type="protein sequence ID" value="SQC42502.1"/>
    <property type="molecule type" value="Genomic_DNA"/>
</dbReference>